<feature type="region of interest" description="Disordered" evidence="5">
    <location>
        <begin position="32"/>
        <end position="56"/>
    </location>
</feature>
<keyword evidence="3" id="KW-0862">Zinc</keyword>
<dbReference type="PANTHER" id="PTHR33823:SF4">
    <property type="entry name" value="GENERAL STRESS PROTEIN 16O"/>
    <property type="match status" value="1"/>
</dbReference>
<dbReference type="PANTHER" id="PTHR33823">
    <property type="entry name" value="RNA POLYMERASE-BINDING TRANSCRIPTION FACTOR DKSA-RELATED"/>
    <property type="match status" value="1"/>
</dbReference>
<evidence type="ECO:0000313" key="8">
    <source>
        <dbReference type="Proteomes" id="UP000638043"/>
    </source>
</evidence>
<reference evidence="8" key="1">
    <citation type="journal article" date="2019" name="Int. J. Syst. Evol. Microbiol.">
        <title>The Global Catalogue of Microorganisms (GCM) 10K type strain sequencing project: providing services to taxonomists for standard genome sequencing and annotation.</title>
        <authorList>
            <consortium name="The Broad Institute Genomics Platform"/>
            <consortium name="The Broad Institute Genome Sequencing Center for Infectious Disease"/>
            <person name="Wu L."/>
            <person name="Ma J."/>
        </authorList>
    </citation>
    <scope>NUCLEOTIDE SEQUENCE [LARGE SCALE GENOMIC DNA]</scope>
    <source>
        <strain evidence="8">CGMCC 4.7181</strain>
    </source>
</reference>
<evidence type="ECO:0000256" key="3">
    <source>
        <dbReference type="ARBA" id="ARBA00022833"/>
    </source>
</evidence>
<keyword evidence="8" id="KW-1185">Reference proteome</keyword>
<keyword evidence="1" id="KW-0479">Metal-binding</keyword>
<dbReference type="SUPFAM" id="SSF109635">
    <property type="entry name" value="DnaK suppressor protein DksA, alpha-hairpin domain"/>
    <property type="match status" value="1"/>
</dbReference>
<proteinExistence type="predicted"/>
<evidence type="ECO:0000256" key="1">
    <source>
        <dbReference type="ARBA" id="ARBA00022723"/>
    </source>
</evidence>
<dbReference type="EMBL" id="BMMQ01000002">
    <property type="protein sequence ID" value="GGO61017.1"/>
    <property type="molecule type" value="Genomic_DNA"/>
</dbReference>
<dbReference type="Pfam" id="PF01258">
    <property type="entry name" value="zf-dskA_traR"/>
    <property type="match status" value="1"/>
</dbReference>
<evidence type="ECO:0000256" key="5">
    <source>
        <dbReference type="SAM" id="MobiDB-lite"/>
    </source>
</evidence>
<evidence type="ECO:0000313" key="7">
    <source>
        <dbReference type="EMBL" id="GGO61017.1"/>
    </source>
</evidence>
<protein>
    <submittedName>
        <fullName evidence="7">DnaK suppressor protein</fullName>
    </submittedName>
</protein>
<feature type="domain" description="Zinc finger DksA/TraR C4-type" evidence="6">
    <location>
        <begin position="85"/>
        <end position="117"/>
    </location>
</feature>
<accession>A0ABQ2MZC5</accession>
<evidence type="ECO:0000256" key="4">
    <source>
        <dbReference type="PROSITE-ProRule" id="PRU00510"/>
    </source>
</evidence>
<keyword evidence="2" id="KW-0863">Zinc-finger</keyword>
<dbReference type="InterPro" id="IPR037187">
    <property type="entry name" value="DnaK_N"/>
</dbReference>
<dbReference type="PRINTS" id="PR00618">
    <property type="entry name" value="DKSAZNFINGER"/>
</dbReference>
<dbReference type="Gene3D" id="1.20.120.910">
    <property type="entry name" value="DksA, coiled-coil domain"/>
    <property type="match status" value="1"/>
</dbReference>
<gene>
    <name evidence="7" type="ORF">GCM10010910_07820</name>
</gene>
<dbReference type="Proteomes" id="UP000638043">
    <property type="component" value="Unassembled WGS sequence"/>
</dbReference>
<dbReference type="RefSeq" id="WP_188700090.1">
    <property type="nucleotide sequence ID" value="NZ_BMMQ01000002.1"/>
</dbReference>
<feature type="zinc finger region" description="dksA C4-type" evidence="4">
    <location>
        <begin position="90"/>
        <end position="114"/>
    </location>
</feature>
<dbReference type="InterPro" id="IPR020460">
    <property type="entry name" value="Znf_C4-type_bac"/>
</dbReference>
<sequence>MDDRHREEFRRILEARLEDVLAARRRRSEDLTELADARSAATADDEHDPEGATLSDEWSRIVGLDAEAERELRAIDDAQKRLAEGRFGTCEACGSPIPVARLRIRPTATMCVNCASRS</sequence>
<dbReference type="PROSITE" id="PS01102">
    <property type="entry name" value="ZF_DKSA_1"/>
    <property type="match status" value="1"/>
</dbReference>
<evidence type="ECO:0000256" key="2">
    <source>
        <dbReference type="ARBA" id="ARBA00022771"/>
    </source>
</evidence>
<dbReference type="InterPro" id="IPR020458">
    <property type="entry name" value="Znf_DskA_TraR_CS"/>
</dbReference>
<organism evidence="7 8">
    <name type="scientific">Microbacterium nanhaiense</name>
    <dbReference type="NCBI Taxonomy" id="1301026"/>
    <lineage>
        <taxon>Bacteria</taxon>
        <taxon>Bacillati</taxon>
        <taxon>Actinomycetota</taxon>
        <taxon>Actinomycetes</taxon>
        <taxon>Micrococcales</taxon>
        <taxon>Microbacteriaceae</taxon>
        <taxon>Microbacterium</taxon>
    </lineage>
</organism>
<dbReference type="SUPFAM" id="SSF57716">
    <property type="entry name" value="Glucocorticoid receptor-like (DNA-binding domain)"/>
    <property type="match status" value="1"/>
</dbReference>
<dbReference type="PROSITE" id="PS51128">
    <property type="entry name" value="ZF_DKSA_2"/>
    <property type="match status" value="1"/>
</dbReference>
<comment type="caution">
    <text evidence="7">The sequence shown here is derived from an EMBL/GenBank/DDBJ whole genome shotgun (WGS) entry which is preliminary data.</text>
</comment>
<evidence type="ECO:0000259" key="6">
    <source>
        <dbReference type="Pfam" id="PF01258"/>
    </source>
</evidence>
<name>A0ABQ2MZC5_9MICO</name>
<dbReference type="InterPro" id="IPR000962">
    <property type="entry name" value="Znf_DskA_TraR"/>
</dbReference>